<evidence type="ECO:0000256" key="3">
    <source>
        <dbReference type="HAMAP-Rule" id="MF_01139"/>
    </source>
</evidence>
<evidence type="ECO:0000313" key="4">
    <source>
        <dbReference type="EMBL" id="MFI0914727.1"/>
    </source>
</evidence>
<keyword evidence="1 3" id="KW-0808">Transferase</keyword>
<dbReference type="HAMAP" id="MF_01139">
    <property type="entry name" value="ISPT"/>
    <property type="match status" value="1"/>
</dbReference>
<evidence type="ECO:0000256" key="1">
    <source>
        <dbReference type="ARBA" id="ARBA00022679"/>
    </source>
</evidence>
<gene>
    <name evidence="4" type="primary">uppS</name>
    <name evidence="4" type="ORF">ACH4TF_30405</name>
</gene>
<feature type="binding site" evidence="3">
    <location>
        <begin position="218"/>
        <end position="220"/>
    </location>
    <ligand>
        <name>substrate</name>
    </ligand>
</feature>
<dbReference type="InterPro" id="IPR036424">
    <property type="entry name" value="UPP_synth-like_sf"/>
</dbReference>
<dbReference type="Gene3D" id="3.40.1180.10">
    <property type="entry name" value="Decaprenyl diphosphate synthase-like"/>
    <property type="match status" value="1"/>
</dbReference>
<feature type="active site" evidence="3">
    <location>
        <position position="44"/>
    </location>
</feature>
<dbReference type="GO" id="GO:0016740">
    <property type="term" value="F:transferase activity"/>
    <property type="evidence" value="ECO:0007669"/>
    <property type="project" value="UniProtKB-KW"/>
</dbReference>
<evidence type="ECO:0000313" key="5">
    <source>
        <dbReference type="Proteomes" id="UP001611162"/>
    </source>
</evidence>
<proteinExistence type="inferred from homology"/>
<dbReference type="NCBIfam" id="TIGR00055">
    <property type="entry name" value="uppS"/>
    <property type="match status" value="1"/>
</dbReference>
<comment type="caution">
    <text evidence="4">The sequence shown here is derived from an EMBL/GenBank/DDBJ whole genome shotgun (WGS) entry which is preliminary data.</text>
</comment>
<comment type="subunit">
    <text evidence="3">Homodimer.</text>
</comment>
<comment type="function">
    <text evidence="3">Catalyzes the condensation of isopentenyl diphosphate (IPP) with allylic pyrophosphates generating different type of terpenoids.</text>
</comment>
<feature type="binding site" evidence="3">
    <location>
        <position position="212"/>
    </location>
    <ligand>
        <name>substrate</name>
    </ligand>
</feature>
<name>A0ABW7TEI2_9ACTN</name>
<evidence type="ECO:0000256" key="2">
    <source>
        <dbReference type="ARBA" id="ARBA00038453"/>
    </source>
</evidence>
<dbReference type="EMBL" id="JBIRRB010000013">
    <property type="protein sequence ID" value="MFI0914727.1"/>
    <property type="molecule type" value="Genomic_DNA"/>
</dbReference>
<dbReference type="EC" id="2.5.1.-" evidence="3"/>
<feature type="binding site" evidence="3">
    <location>
        <position position="49"/>
    </location>
    <ligand>
        <name>substrate</name>
    </ligand>
</feature>
<comment type="caution">
    <text evidence="3">Lacks conserved residue(s) required for the propagation of feature annotation.</text>
</comment>
<feature type="binding site" evidence="3">
    <location>
        <position position="44"/>
    </location>
    <ligand>
        <name>Mg(2+)</name>
        <dbReference type="ChEBI" id="CHEBI:18420"/>
    </ligand>
</feature>
<reference evidence="4 5" key="1">
    <citation type="submission" date="2024-10" db="EMBL/GenBank/DDBJ databases">
        <title>The Natural Products Discovery Center: Release of the First 8490 Sequenced Strains for Exploring Actinobacteria Biosynthetic Diversity.</title>
        <authorList>
            <person name="Kalkreuter E."/>
            <person name="Kautsar S.A."/>
            <person name="Yang D."/>
            <person name="Bader C.D."/>
            <person name="Teijaro C.N."/>
            <person name="Fluegel L."/>
            <person name="Davis C.M."/>
            <person name="Simpson J.R."/>
            <person name="Lauterbach L."/>
            <person name="Steele A.D."/>
            <person name="Gui C."/>
            <person name="Meng S."/>
            <person name="Li G."/>
            <person name="Viehrig K."/>
            <person name="Ye F."/>
            <person name="Su P."/>
            <person name="Kiefer A.F."/>
            <person name="Nichols A."/>
            <person name="Cepeda A.J."/>
            <person name="Yan W."/>
            <person name="Fan B."/>
            <person name="Jiang Y."/>
            <person name="Adhikari A."/>
            <person name="Zheng C.-J."/>
            <person name="Schuster L."/>
            <person name="Cowan T.M."/>
            <person name="Smanski M.J."/>
            <person name="Chevrette M.G."/>
            <person name="De Carvalho L.P.S."/>
            <person name="Shen B."/>
        </authorList>
    </citation>
    <scope>NUCLEOTIDE SEQUENCE [LARGE SCALE GENOMIC DNA]</scope>
    <source>
        <strain evidence="4 5">NPDC020979</strain>
    </source>
</reference>
<dbReference type="InterPro" id="IPR001441">
    <property type="entry name" value="UPP_synth-like"/>
</dbReference>
<feature type="active site" description="Proton acceptor" evidence="3">
    <location>
        <position position="92"/>
    </location>
</feature>
<dbReference type="CDD" id="cd00475">
    <property type="entry name" value="Cis_IPPS"/>
    <property type="match status" value="1"/>
</dbReference>
<keyword evidence="3" id="KW-0460">Magnesium</keyword>
<feature type="binding site" evidence="3">
    <location>
        <position position="231"/>
    </location>
    <ligand>
        <name>Mg(2+)</name>
        <dbReference type="ChEBI" id="CHEBI:18420"/>
    </ligand>
</feature>
<keyword evidence="5" id="KW-1185">Reference proteome</keyword>
<dbReference type="PANTHER" id="PTHR10291">
    <property type="entry name" value="DEHYDRODOLICHYL DIPHOSPHATE SYNTHASE FAMILY MEMBER"/>
    <property type="match status" value="1"/>
</dbReference>
<comment type="similarity">
    <text evidence="2">Belongs to the UPP synthase family. Z-FPP synthase subfamily.</text>
</comment>
<dbReference type="Proteomes" id="UP001611162">
    <property type="component" value="Unassembled WGS sequence"/>
</dbReference>
<sequence>MTNPSSATVEVPLPVRVGSPSPFRSPGLVMDGGEVPKHIAFIVDGNRRWARNRGISVEEGHRRGAENICRALEWCEAAGVQITTWWLLSTDNLSRPAGELRELVDIIRGLVRLLATSRRWRIRHLGDPAMLPSSLATELKEAAGSTGDVLRPQVNLAIAYSGRADIVEAVRTTVLRAALMGLDVDAPLEVTEERIAEALSTRGQPDPDLVIRTSGEHRLSGFMSWQTSMAELHFCPALWPDFRRTHLESALGDYAARKRRFGM</sequence>
<organism evidence="4 5">
    <name type="scientific">Streptomyces abikoensis</name>
    <dbReference type="NCBI Taxonomy" id="97398"/>
    <lineage>
        <taxon>Bacteria</taxon>
        <taxon>Bacillati</taxon>
        <taxon>Actinomycetota</taxon>
        <taxon>Actinomycetes</taxon>
        <taxon>Kitasatosporales</taxon>
        <taxon>Streptomycetaceae</taxon>
        <taxon>Streptomyces</taxon>
    </lineage>
</organism>
<feature type="binding site" evidence="3">
    <location>
        <position position="61"/>
    </location>
    <ligand>
        <name>substrate</name>
    </ligand>
</feature>
<feature type="binding site" evidence="3">
    <location>
        <position position="95"/>
    </location>
    <ligand>
        <name>substrate</name>
    </ligand>
</feature>
<dbReference type="RefSeq" id="WP_358214651.1">
    <property type="nucleotide sequence ID" value="NZ_JBEYAG010000007.1"/>
</dbReference>
<accession>A0ABW7TEI2</accession>
<dbReference type="PANTHER" id="PTHR10291:SF43">
    <property type="entry name" value="DEHYDRODOLICHYL DIPHOSPHATE SYNTHASE COMPLEX SUBUNIT DHDDS"/>
    <property type="match status" value="1"/>
</dbReference>
<dbReference type="SUPFAM" id="SSF64005">
    <property type="entry name" value="Undecaprenyl diphosphate synthase"/>
    <property type="match status" value="1"/>
</dbReference>
<feature type="binding site" evidence="3">
    <location>
        <begin position="89"/>
        <end position="91"/>
    </location>
    <ligand>
        <name>substrate</name>
    </ligand>
</feature>
<dbReference type="Pfam" id="PF01255">
    <property type="entry name" value="Prenyltransf"/>
    <property type="match status" value="1"/>
</dbReference>
<keyword evidence="3" id="KW-0479">Metal-binding</keyword>
<comment type="cofactor">
    <cofactor evidence="3">
        <name>Mg(2+)</name>
        <dbReference type="ChEBI" id="CHEBI:18420"/>
    </cofactor>
    <text evidence="3">Binds 2 magnesium ions per subunit.</text>
</comment>
<feature type="binding site" evidence="3">
    <location>
        <begin position="45"/>
        <end position="48"/>
    </location>
    <ligand>
        <name>substrate</name>
    </ligand>
</feature>
<protein>
    <recommendedName>
        <fullName evidence="3">Isoprenyl transferase</fullName>
        <ecNumber evidence="3">2.5.1.-</ecNumber>
    </recommendedName>
</protein>